<dbReference type="MEROPS" id="S01.243"/>
<dbReference type="InterPro" id="IPR001314">
    <property type="entry name" value="Peptidase_S1A"/>
</dbReference>
<proteinExistence type="evidence at transcript level"/>
<sequence length="254" mass="27071">MAVLAYGWESGCGKSRYTDAGGLNGPRIVGGQESRPNEFPWQVSMQSSFGSHYCGAIIINRNWIMTAAHCTAGDSASDLYLMVGEHDRSSTDGPERTYRVSVLRQHENYNQFTLDNDISVMQTTQTIGLSEDVAAVCAPSTSTYAGRTAVVSGWGTLRSGGPCCPQILQYVQVPVISNNECNTIDYPGDITDGMICAGNRLSTDACQGDSGGPLVVKDGETFAVIGIVSWGIGCASGYAGVYARVSTYMNWIGL</sequence>
<dbReference type="PROSITE" id="PS00134">
    <property type="entry name" value="TRYPSIN_HIS"/>
    <property type="match status" value="1"/>
</dbReference>
<dbReference type="PANTHER" id="PTHR24252">
    <property type="entry name" value="ACROSIN-RELATED"/>
    <property type="match status" value="1"/>
</dbReference>
<feature type="domain" description="Peptidase S1" evidence="5">
    <location>
        <begin position="28"/>
        <end position="254"/>
    </location>
</feature>
<name>B8Y626_PERAI</name>
<evidence type="ECO:0000256" key="4">
    <source>
        <dbReference type="RuleBase" id="RU363034"/>
    </source>
</evidence>
<dbReference type="AlphaFoldDB" id="B8Y626"/>
<organism evidence="6">
    <name type="scientific">Perinereis aibuhitensis</name>
    <name type="common">Korean lugworm</name>
    <name type="synonym">Nereis aibuhitensis</name>
    <dbReference type="NCBI Taxonomy" id="126650"/>
    <lineage>
        <taxon>Eukaryota</taxon>
        <taxon>Metazoa</taxon>
        <taxon>Spiralia</taxon>
        <taxon>Lophotrochozoa</taxon>
        <taxon>Annelida</taxon>
        <taxon>Polychaeta</taxon>
        <taxon>Errantia</taxon>
        <taxon>Phyllodocida</taxon>
        <taxon>Nereididae</taxon>
        <taxon>Perinereis</taxon>
    </lineage>
</organism>
<dbReference type="PROSITE" id="PS00135">
    <property type="entry name" value="TRYPSIN_SER"/>
    <property type="match status" value="1"/>
</dbReference>
<dbReference type="SUPFAM" id="SSF50494">
    <property type="entry name" value="Trypsin-like serine proteases"/>
    <property type="match status" value="1"/>
</dbReference>
<dbReference type="InterPro" id="IPR001254">
    <property type="entry name" value="Trypsin_dom"/>
</dbReference>
<keyword evidence="2" id="KW-0964">Secreted</keyword>
<dbReference type="InterPro" id="IPR009003">
    <property type="entry name" value="Peptidase_S1_PA"/>
</dbReference>
<dbReference type="GO" id="GO:0006508">
    <property type="term" value="P:proteolysis"/>
    <property type="evidence" value="ECO:0007669"/>
    <property type="project" value="UniProtKB-KW"/>
</dbReference>
<dbReference type="GO" id="GO:0005576">
    <property type="term" value="C:extracellular region"/>
    <property type="evidence" value="ECO:0007669"/>
    <property type="project" value="UniProtKB-SubCell"/>
</dbReference>
<evidence type="ECO:0000313" key="6">
    <source>
        <dbReference type="EMBL" id="ACL12061.1"/>
    </source>
</evidence>
<evidence type="ECO:0000259" key="5">
    <source>
        <dbReference type="PROSITE" id="PS50240"/>
    </source>
</evidence>
<keyword evidence="4 6" id="KW-0645">Protease</keyword>
<keyword evidence="4" id="KW-0720">Serine protease</keyword>
<dbReference type="Pfam" id="PF00089">
    <property type="entry name" value="Trypsin"/>
    <property type="match status" value="1"/>
</dbReference>
<dbReference type="PANTHER" id="PTHR24252:SF7">
    <property type="entry name" value="HYALIN"/>
    <property type="match status" value="1"/>
</dbReference>
<dbReference type="CDD" id="cd00190">
    <property type="entry name" value="Tryp_SPc"/>
    <property type="match status" value="1"/>
</dbReference>
<dbReference type="SMR" id="B8Y626"/>
<protein>
    <submittedName>
        <fullName evidence="6">Fibrinolytic protease</fullName>
    </submittedName>
</protein>
<dbReference type="EMBL" id="FJ485938">
    <property type="protein sequence ID" value="ACL12061.1"/>
    <property type="molecule type" value="mRNA"/>
</dbReference>
<comment type="subcellular location">
    <subcellularLocation>
        <location evidence="1">Secreted</location>
    </subcellularLocation>
</comment>
<dbReference type="SMART" id="SM00020">
    <property type="entry name" value="Tryp_SPc"/>
    <property type="match status" value="1"/>
</dbReference>
<dbReference type="PROSITE" id="PS50240">
    <property type="entry name" value="TRYPSIN_DOM"/>
    <property type="match status" value="1"/>
</dbReference>
<dbReference type="InterPro" id="IPR043504">
    <property type="entry name" value="Peptidase_S1_PA_chymotrypsin"/>
</dbReference>
<dbReference type="InterPro" id="IPR033116">
    <property type="entry name" value="TRYPSIN_SER"/>
</dbReference>
<dbReference type="PRINTS" id="PR00722">
    <property type="entry name" value="CHYMOTRYPSIN"/>
</dbReference>
<evidence type="ECO:0000256" key="3">
    <source>
        <dbReference type="ARBA" id="ARBA00023157"/>
    </source>
</evidence>
<dbReference type="GO" id="GO:0004252">
    <property type="term" value="F:serine-type endopeptidase activity"/>
    <property type="evidence" value="ECO:0007669"/>
    <property type="project" value="InterPro"/>
</dbReference>
<evidence type="ECO:0000256" key="1">
    <source>
        <dbReference type="ARBA" id="ARBA00004613"/>
    </source>
</evidence>
<accession>B8Y626</accession>
<evidence type="ECO:0000256" key="2">
    <source>
        <dbReference type="ARBA" id="ARBA00022525"/>
    </source>
</evidence>
<keyword evidence="3" id="KW-1015">Disulfide bond</keyword>
<reference evidence="6" key="1">
    <citation type="submission" date="2008-11" db="EMBL/GenBank/DDBJ databases">
        <title>A fibrinolytic protease from Perinereis aibuhitensis Grube.</title>
        <authorList>
            <person name="Li R."/>
            <person name="Qu X."/>
            <person name="Li S."/>
        </authorList>
    </citation>
    <scope>NUCLEOTIDE SEQUENCE</scope>
</reference>
<dbReference type="FunFam" id="2.40.10.10:FF:000038">
    <property type="entry name" value="Serine protease"/>
    <property type="match status" value="1"/>
</dbReference>
<dbReference type="InterPro" id="IPR018114">
    <property type="entry name" value="TRYPSIN_HIS"/>
</dbReference>
<dbReference type="Gene3D" id="2.40.10.10">
    <property type="entry name" value="Trypsin-like serine proteases"/>
    <property type="match status" value="2"/>
</dbReference>
<keyword evidence="4" id="KW-0378">Hydrolase</keyword>